<comment type="caution">
    <text evidence="1">The sequence shown here is derived from an EMBL/GenBank/DDBJ whole genome shotgun (WGS) entry which is preliminary data.</text>
</comment>
<reference evidence="1" key="1">
    <citation type="journal article" date="2021" name="PeerJ">
        <title>Extensive microbial diversity within the chicken gut microbiome revealed by metagenomics and culture.</title>
        <authorList>
            <person name="Gilroy R."/>
            <person name="Ravi A."/>
            <person name="Getino M."/>
            <person name="Pursley I."/>
            <person name="Horton D.L."/>
            <person name="Alikhan N.F."/>
            <person name="Baker D."/>
            <person name="Gharbi K."/>
            <person name="Hall N."/>
            <person name="Watson M."/>
            <person name="Adriaenssens E.M."/>
            <person name="Foster-Nyarko E."/>
            <person name="Jarju S."/>
            <person name="Secka A."/>
            <person name="Antonio M."/>
            <person name="Oren A."/>
            <person name="Chaudhuri R.R."/>
            <person name="La Ragione R."/>
            <person name="Hildebrand F."/>
            <person name="Pallen M.J."/>
        </authorList>
    </citation>
    <scope>NUCLEOTIDE SEQUENCE</scope>
    <source>
        <strain evidence="1">5032</strain>
    </source>
</reference>
<dbReference type="EMBL" id="DWZD01000005">
    <property type="protein sequence ID" value="HJA78023.1"/>
    <property type="molecule type" value="Genomic_DNA"/>
</dbReference>
<name>A0A9D2HLU9_9BACT</name>
<organism evidence="1 2">
    <name type="scientific">Candidatus Desulfovibrio intestinavium</name>
    <dbReference type="NCBI Taxonomy" id="2838534"/>
    <lineage>
        <taxon>Bacteria</taxon>
        <taxon>Pseudomonadati</taxon>
        <taxon>Thermodesulfobacteriota</taxon>
        <taxon>Desulfovibrionia</taxon>
        <taxon>Desulfovibrionales</taxon>
        <taxon>Desulfovibrionaceae</taxon>
        <taxon>Desulfovibrio</taxon>
    </lineage>
</organism>
<proteinExistence type="predicted"/>
<accession>A0A9D2HLU9</accession>
<evidence type="ECO:0000313" key="1">
    <source>
        <dbReference type="EMBL" id="HJA78023.1"/>
    </source>
</evidence>
<reference evidence="1" key="2">
    <citation type="submission" date="2021-04" db="EMBL/GenBank/DDBJ databases">
        <authorList>
            <person name="Gilroy R."/>
        </authorList>
    </citation>
    <scope>NUCLEOTIDE SEQUENCE</scope>
    <source>
        <strain evidence="1">5032</strain>
    </source>
</reference>
<sequence length="89" mass="9771">MAFTTTDGDISGASAMRVEQGRLLHGLREIATALRCSEKSVLRYVEHYGLPAGKIGGRWCADEARLREWRERQLAALPTGTTERPASVA</sequence>
<protein>
    <submittedName>
        <fullName evidence="1">Helix-turn-helix domain-containing protein</fullName>
    </submittedName>
</protein>
<dbReference type="AlphaFoldDB" id="A0A9D2HLU9"/>
<evidence type="ECO:0000313" key="2">
    <source>
        <dbReference type="Proteomes" id="UP000823821"/>
    </source>
</evidence>
<gene>
    <name evidence="1" type="ORF">H9784_00410</name>
</gene>
<dbReference type="Proteomes" id="UP000823821">
    <property type="component" value="Unassembled WGS sequence"/>
</dbReference>